<dbReference type="Gene3D" id="2.70.98.10">
    <property type="match status" value="1"/>
</dbReference>
<evidence type="ECO:0000313" key="15">
    <source>
        <dbReference type="Proteomes" id="UP000249902"/>
    </source>
</evidence>
<evidence type="ECO:0000259" key="11">
    <source>
        <dbReference type="PROSITE" id="PS50022"/>
    </source>
</evidence>
<dbReference type="InterPro" id="IPR013783">
    <property type="entry name" value="Ig-like_fold"/>
</dbReference>
<dbReference type="InterPro" id="IPR032312">
    <property type="entry name" value="LacZ_4"/>
</dbReference>
<evidence type="ECO:0000256" key="3">
    <source>
        <dbReference type="ARBA" id="ARBA00007401"/>
    </source>
</evidence>
<dbReference type="InterPro" id="IPR011013">
    <property type="entry name" value="Gal_mutarotase_sf_dom"/>
</dbReference>
<comment type="subunit">
    <text evidence="4">Monomer.</text>
</comment>
<dbReference type="EMBL" id="UAVP01000008">
    <property type="protein sequence ID" value="SQA75626.1"/>
    <property type="molecule type" value="Genomic_DNA"/>
</dbReference>
<feature type="signal peptide" evidence="10">
    <location>
        <begin position="1"/>
        <end position="18"/>
    </location>
</feature>
<feature type="chain" id="PRO_5043343030" description="beta-galactosidase" evidence="10">
    <location>
        <begin position="19"/>
        <end position="1322"/>
    </location>
</feature>
<evidence type="ECO:0000256" key="2">
    <source>
        <dbReference type="ARBA" id="ARBA00001913"/>
    </source>
</evidence>
<reference evidence="13 15" key="3">
    <citation type="submission" date="2018-06" db="EMBL/GenBank/DDBJ databases">
        <authorList>
            <consortium name="Pathogen Informatics"/>
            <person name="Doyle S."/>
        </authorList>
    </citation>
    <scope>NUCLEOTIDE SEQUENCE [LARGE SCALE GENOMIC DNA]</scope>
    <source>
        <strain evidence="13 15">NCTC11653</strain>
    </source>
</reference>
<dbReference type="InterPro" id="IPR017853">
    <property type="entry name" value="GH"/>
</dbReference>
<evidence type="ECO:0000313" key="12">
    <source>
        <dbReference type="EMBL" id="ATA84593.1"/>
    </source>
</evidence>
<dbReference type="GO" id="GO:0030246">
    <property type="term" value="F:carbohydrate binding"/>
    <property type="evidence" value="ECO:0007669"/>
    <property type="project" value="InterPro"/>
</dbReference>
<reference evidence="12" key="1">
    <citation type="journal article" date="2017" name="Genome Announc.">
        <title>Twelve Complete Reference Genomes of Clinical Isolates in the Capnocytophaga Genus.</title>
        <authorList>
            <person name="Villarma A."/>
            <person name="Gulvik C.A."/>
            <person name="Rowe L.A."/>
            <person name="Sheth M."/>
            <person name="Juieng P."/>
            <person name="Nicholson A.C."/>
            <person name="Loparev V.N."/>
            <person name="McQuiston J.R."/>
        </authorList>
    </citation>
    <scope>NUCLEOTIDE SEQUENCE</scope>
    <source>
        <strain evidence="12">KC1668</strain>
    </source>
</reference>
<evidence type="ECO:0000256" key="7">
    <source>
        <dbReference type="ARBA" id="ARBA00022837"/>
    </source>
</evidence>
<dbReference type="GO" id="GO:0005990">
    <property type="term" value="P:lactose catabolic process"/>
    <property type="evidence" value="ECO:0007669"/>
    <property type="project" value="TreeGrafter"/>
</dbReference>
<dbReference type="Pfam" id="PF16353">
    <property type="entry name" value="LacZ_4"/>
    <property type="match status" value="1"/>
</dbReference>
<dbReference type="GO" id="GO:0004565">
    <property type="term" value="F:beta-galactosidase activity"/>
    <property type="evidence" value="ECO:0007669"/>
    <property type="project" value="UniProtKB-EC"/>
</dbReference>
<comment type="cofactor">
    <cofactor evidence="2">
        <name>Ca(2+)</name>
        <dbReference type="ChEBI" id="CHEBI:29108"/>
    </cofactor>
</comment>
<evidence type="ECO:0000256" key="9">
    <source>
        <dbReference type="ARBA" id="ARBA00032230"/>
    </source>
</evidence>
<dbReference type="KEGG" id="cspu:CGC55_08775"/>
<evidence type="ECO:0000256" key="4">
    <source>
        <dbReference type="ARBA" id="ARBA00011245"/>
    </source>
</evidence>
<gene>
    <name evidence="13" type="primary">ebgA</name>
    <name evidence="12" type="ORF">CGC55_08775</name>
    <name evidence="13" type="ORF">NCTC11653_01537</name>
</gene>
<dbReference type="InterPro" id="IPR036156">
    <property type="entry name" value="Beta-gal/glucu_dom_sf"/>
</dbReference>
<dbReference type="PROSITE" id="PS50022">
    <property type="entry name" value="FA58C_3"/>
    <property type="match status" value="1"/>
</dbReference>
<dbReference type="SUPFAM" id="SSF49785">
    <property type="entry name" value="Galactose-binding domain-like"/>
    <property type="match status" value="2"/>
</dbReference>
<evidence type="ECO:0000256" key="5">
    <source>
        <dbReference type="ARBA" id="ARBA00012756"/>
    </source>
</evidence>
<dbReference type="InterPro" id="IPR006103">
    <property type="entry name" value="Glyco_hydro_2_cat"/>
</dbReference>
<dbReference type="Pfam" id="PF00754">
    <property type="entry name" value="F5_F8_type_C"/>
    <property type="match status" value="1"/>
</dbReference>
<keyword evidence="14" id="KW-1185">Reference proteome</keyword>
<dbReference type="SUPFAM" id="SSF74650">
    <property type="entry name" value="Galactose mutarotase-like"/>
    <property type="match status" value="1"/>
</dbReference>
<dbReference type="PRINTS" id="PR00132">
    <property type="entry name" value="GLHYDRLASE2"/>
</dbReference>
<dbReference type="InterPro" id="IPR004199">
    <property type="entry name" value="B-gal_small/dom_5"/>
</dbReference>
<keyword evidence="8 13" id="KW-0326">Glycosidase</keyword>
<dbReference type="EMBL" id="CP022385">
    <property type="protein sequence ID" value="ATA84593.1"/>
    <property type="molecule type" value="Genomic_DNA"/>
</dbReference>
<reference evidence="14" key="2">
    <citation type="submission" date="2017-06" db="EMBL/GenBank/DDBJ databases">
        <title>Capnocytophaga spp. assemblies.</title>
        <authorList>
            <person name="Gulvik C.A."/>
        </authorList>
    </citation>
    <scope>NUCLEOTIDE SEQUENCE [LARGE SCALE GENOMIC DNA]</scope>
    <source>
        <strain evidence="14">KC1668</strain>
    </source>
</reference>
<dbReference type="InterPro" id="IPR006102">
    <property type="entry name" value="Ig-like_GH2"/>
</dbReference>
<organism evidence="13 15">
    <name type="scientific">Capnocytophaga sputigena</name>
    <dbReference type="NCBI Taxonomy" id="1019"/>
    <lineage>
        <taxon>Bacteria</taxon>
        <taxon>Pseudomonadati</taxon>
        <taxon>Bacteroidota</taxon>
        <taxon>Flavobacteriia</taxon>
        <taxon>Flavobacteriales</taxon>
        <taxon>Flavobacteriaceae</taxon>
        <taxon>Capnocytophaga</taxon>
    </lineage>
</organism>
<dbReference type="SUPFAM" id="SSF51445">
    <property type="entry name" value="(Trans)glycosidases"/>
    <property type="match status" value="1"/>
</dbReference>
<evidence type="ECO:0000313" key="13">
    <source>
        <dbReference type="EMBL" id="SQA75626.1"/>
    </source>
</evidence>
<dbReference type="PANTHER" id="PTHR46323:SF2">
    <property type="entry name" value="BETA-GALACTOSIDASE"/>
    <property type="match status" value="1"/>
</dbReference>
<dbReference type="InterPro" id="IPR014718">
    <property type="entry name" value="GH-type_carb-bd"/>
</dbReference>
<sequence length="1322" mass="151161">MKNYFLAFTLAATISATAQHKTLAGFAYGNPAAPTGDEWQSPENLSLNKEYPRAYFFSFNNEKQATQVLPEYSPYWQSLNGQWRFHWCKTPDQRPKDFYKTDYDTSKWDAIPVPSNWNVYGIQKDGSLKYGLPIYVNQPVIFYHERKVDDWRKGVMRTPPTDWTTYEYRNEVGSYVREFEVPNNWDGREIFIDFDGVDSFFYLWINGKYVGFSKNSRNVASFDITPYLQKGKNKVAVEVYRNSDGSFLESQDMFRLPGIFRTVALRATPKVQIFNLNILTDTDYKTWDLQVKAEVRNLTNQPVEGYSLHYAVYPAKHLYKDEVSDSPEQQWITKLPKANAKGFATTTSLQKDWKNVRMWSAEAPYRYVLVAQLLDKKGKVVETVSSYFGFRKVDIQNKAYYLNGQVIKLKGVNRHETHPAQGHTLTHEQMKDEIFLMKRNNINHVRNSHYPPDPYWFYLCDKYGIYLENEANIESHEYYYGKESLSHPKEWENAHVARVTEMVEATYNAPSIVIWSLGNEAGPGNNFKVAYDHLKTIDKSRPVQYERNNDIVDMGSNQYPSVAWVEKAATGELNIKYPFHISEYAHSMGNALGNLADYWEAIDSSKYICGGAIWDWVDQSIYHYTKDGKRYEGYGGDFGDYPNDGQFVMNGIIFADRKPKPQLAEVKKVYQNVAVKRFPIERLKEAYKPQYCPPVDYKNQSNLQKTAFQLRNKNYFTYIEQGKGKWQLFKNGKEVQQGNFSIQNIEPEGHFYDLSLQQLAKSLIWERIIREENVYVIEHSPLESGAEYYINFSFYQNQQPWSAEKEEPIAQEQFLLQAASNYPSIASVAQGDKLQYSKRKNTIVGKDFSVQFDLEKGTIAKLQYGKQTIVENSNFQLNAFRAFVNNDVWAYQQWFNKGLHNLKHKALSHKVTKNANGSYSFAFTVQSQAPNGAQLVGKPSAADHQIKEFTDRPFDNDNFRFVTNQVFTVYPDGSIELQAAIASNEPTAVLPQIGYQLKLPKQFKHTTYYGRGPQDNYSDRKTGAFVGIYNDEVTFPLPEGGSSFPKPQDMGHHQDTRWVALKNDDNKTGVLLVANPTMDFSALAHSPQQLTLAGHPYQLPESDATYLQISTGATGVGGNSCGPTPLVRDRVMASPTHFGFIIRPIEFSTSATDENEKIAAQAQVTPSTPAPTFPTGLEKTKGIPMKVIFASSEEVDLGEATHLIDNDPSTIWHSAYSITVAKYPHWVDFDLMKEILVTGISYLPRSDEYKTGDVKDFSVSVSNDGQHWEEVHKGTFPLKDGSPQKAIFAKPVKARYLRFTALSEQYGQDYVSGAELQILIDK</sequence>
<keyword evidence="10" id="KW-0732">Signal</keyword>
<dbReference type="Proteomes" id="UP000249902">
    <property type="component" value="Unassembled WGS sequence"/>
</dbReference>
<protein>
    <recommendedName>
        <fullName evidence="5">beta-galactosidase</fullName>
        <ecNumber evidence="5">3.2.1.23</ecNumber>
    </recommendedName>
    <alternativeName>
        <fullName evidence="9">Lactase</fullName>
    </alternativeName>
</protein>
<evidence type="ECO:0000256" key="6">
    <source>
        <dbReference type="ARBA" id="ARBA00022801"/>
    </source>
</evidence>
<dbReference type="RefSeq" id="WP_002677834.1">
    <property type="nucleotide sequence ID" value="NZ_CP022385.1"/>
</dbReference>
<dbReference type="PANTHER" id="PTHR46323">
    <property type="entry name" value="BETA-GALACTOSIDASE"/>
    <property type="match status" value="1"/>
</dbReference>
<dbReference type="SUPFAM" id="SSF49303">
    <property type="entry name" value="beta-Galactosidase/glucuronidase domain"/>
    <property type="match status" value="2"/>
</dbReference>
<dbReference type="InterPro" id="IPR000421">
    <property type="entry name" value="FA58C"/>
</dbReference>
<dbReference type="InterPro" id="IPR006101">
    <property type="entry name" value="Glyco_hydro_2"/>
</dbReference>
<dbReference type="SMART" id="SM01038">
    <property type="entry name" value="Bgal_small_N"/>
    <property type="match status" value="1"/>
</dbReference>
<comment type="similarity">
    <text evidence="3">Belongs to the glycosyl hydrolase 2 family.</text>
</comment>
<keyword evidence="6 13" id="KW-0378">Hydrolase</keyword>
<keyword evidence="7" id="KW-0106">Calcium</keyword>
<evidence type="ECO:0000256" key="1">
    <source>
        <dbReference type="ARBA" id="ARBA00001412"/>
    </source>
</evidence>
<dbReference type="InterPro" id="IPR050347">
    <property type="entry name" value="Bact_Beta-galactosidase"/>
</dbReference>
<dbReference type="Pfam" id="PF00703">
    <property type="entry name" value="Glyco_hydro_2"/>
    <property type="match status" value="1"/>
</dbReference>
<comment type="catalytic activity">
    <reaction evidence="1">
        <text>Hydrolysis of terminal non-reducing beta-D-galactose residues in beta-D-galactosides.</text>
        <dbReference type="EC" id="3.2.1.23"/>
    </reaction>
</comment>
<evidence type="ECO:0000313" key="14">
    <source>
        <dbReference type="Proteomes" id="UP000217301"/>
    </source>
</evidence>
<dbReference type="Gene3D" id="3.20.20.80">
    <property type="entry name" value="Glycosidases"/>
    <property type="match status" value="1"/>
</dbReference>
<accession>A0AAX2IBY7</accession>
<name>A0AAX2IBY7_CAPSP</name>
<dbReference type="InterPro" id="IPR008979">
    <property type="entry name" value="Galactose-bd-like_sf"/>
</dbReference>
<dbReference type="Pfam" id="PF02837">
    <property type="entry name" value="Glyco_hydro_2_N"/>
    <property type="match status" value="1"/>
</dbReference>
<dbReference type="Gene3D" id="2.60.120.260">
    <property type="entry name" value="Galactose-binding domain-like"/>
    <property type="match status" value="2"/>
</dbReference>
<dbReference type="InterPro" id="IPR006104">
    <property type="entry name" value="Glyco_hydro_2_N"/>
</dbReference>
<proteinExistence type="inferred from homology"/>
<dbReference type="GO" id="GO:0009341">
    <property type="term" value="C:beta-galactosidase complex"/>
    <property type="evidence" value="ECO:0007669"/>
    <property type="project" value="InterPro"/>
</dbReference>
<dbReference type="EC" id="3.2.1.23" evidence="5"/>
<feature type="domain" description="F5/8 type C" evidence="11">
    <location>
        <begin position="1170"/>
        <end position="1321"/>
    </location>
</feature>
<evidence type="ECO:0000256" key="8">
    <source>
        <dbReference type="ARBA" id="ARBA00023295"/>
    </source>
</evidence>
<dbReference type="Pfam" id="PF02836">
    <property type="entry name" value="Glyco_hydro_2_C"/>
    <property type="match status" value="1"/>
</dbReference>
<evidence type="ECO:0000256" key="10">
    <source>
        <dbReference type="SAM" id="SignalP"/>
    </source>
</evidence>
<dbReference type="Gene3D" id="2.60.40.10">
    <property type="entry name" value="Immunoglobulins"/>
    <property type="match status" value="2"/>
</dbReference>
<dbReference type="Pfam" id="PF02929">
    <property type="entry name" value="Bgal_small_N"/>
    <property type="match status" value="1"/>
</dbReference>
<dbReference type="Proteomes" id="UP000217301">
    <property type="component" value="Chromosome"/>
</dbReference>